<dbReference type="Pfam" id="PF00854">
    <property type="entry name" value="PTR2"/>
    <property type="match status" value="1"/>
</dbReference>
<evidence type="ECO:0000256" key="3">
    <source>
        <dbReference type="ARBA" id="ARBA00022692"/>
    </source>
</evidence>
<feature type="transmembrane region" description="Helical" evidence="7">
    <location>
        <begin position="120"/>
        <end position="139"/>
    </location>
</feature>
<evidence type="ECO:0000313" key="9">
    <source>
        <dbReference type="Proteomes" id="UP001457282"/>
    </source>
</evidence>
<evidence type="ECO:0000256" key="1">
    <source>
        <dbReference type="ARBA" id="ARBA00004141"/>
    </source>
</evidence>
<organism evidence="8 9">
    <name type="scientific">Rubus argutus</name>
    <name type="common">Southern blackberry</name>
    <dbReference type="NCBI Taxonomy" id="59490"/>
    <lineage>
        <taxon>Eukaryota</taxon>
        <taxon>Viridiplantae</taxon>
        <taxon>Streptophyta</taxon>
        <taxon>Embryophyta</taxon>
        <taxon>Tracheophyta</taxon>
        <taxon>Spermatophyta</taxon>
        <taxon>Magnoliopsida</taxon>
        <taxon>eudicotyledons</taxon>
        <taxon>Gunneridae</taxon>
        <taxon>Pentapetalae</taxon>
        <taxon>rosids</taxon>
        <taxon>fabids</taxon>
        <taxon>Rosales</taxon>
        <taxon>Rosaceae</taxon>
        <taxon>Rosoideae</taxon>
        <taxon>Rosoideae incertae sedis</taxon>
        <taxon>Rubus</taxon>
    </lineage>
</organism>
<proteinExistence type="inferred from homology"/>
<name>A0AAW1Y416_RUBAR</name>
<evidence type="ECO:0000256" key="5">
    <source>
        <dbReference type="ARBA" id="ARBA00023136"/>
    </source>
</evidence>
<evidence type="ECO:0000313" key="8">
    <source>
        <dbReference type="EMBL" id="KAK9943805.1"/>
    </source>
</evidence>
<dbReference type="GO" id="GO:0016020">
    <property type="term" value="C:membrane"/>
    <property type="evidence" value="ECO:0007669"/>
    <property type="project" value="UniProtKB-SubCell"/>
</dbReference>
<protein>
    <submittedName>
        <fullName evidence="8">Uncharacterized protein</fullName>
    </submittedName>
</protein>
<dbReference type="PANTHER" id="PTHR11654">
    <property type="entry name" value="OLIGOPEPTIDE TRANSPORTER-RELATED"/>
    <property type="match status" value="1"/>
</dbReference>
<feature type="transmembrane region" description="Helical" evidence="7">
    <location>
        <begin position="202"/>
        <end position="228"/>
    </location>
</feature>
<comment type="similarity">
    <text evidence="2">Belongs to the major facilitator superfamily. Proton-dependent oligopeptide transporter (POT/PTR) (TC 2.A.17) family.</text>
</comment>
<dbReference type="Proteomes" id="UP001457282">
    <property type="component" value="Unassembled WGS sequence"/>
</dbReference>
<keyword evidence="3 7" id="KW-0812">Transmembrane</keyword>
<dbReference type="Gene3D" id="1.20.1250.20">
    <property type="entry name" value="MFS general substrate transporter like domains"/>
    <property type="match status" value="1"/>
</dbReference>
<evidence type="ECO:0000256" key="7">
    <source>
        <dbReference type="SAM" id="Phobius"/>
    </source>
</evidence>
<keyword evidence="5 7" id="KW-0472">Membrane</keyword>
<dbReference type="EMBL" id="JBEDUW010000002">
    <property type="protein sequence ID" value="KAK9943805.1"/>
    <property type="molecule type" value="Genomic_DNA"/>
</dbReference>
<gene>
    <name evidence="8" type="ORF">M0R45_009401</name>
</gene>
<feature type="transmembrane region" description="Helical" evidence="7">
    <location>
        <begin position="35"/>
        <end position="52"/>
    </location>
</feature>
<feature type="region of interest" description="Disordered" evidence="6">
    <location>
        <begin position="274"/>
        <end position="298"/>
    </location>
</feature>
<evidence type="ECO:0000256" key="6">
    <source>
        <dbReference type="SAM" id="MobiDB-lite"/>
    </source>
</evidence>
<comment type="caution">
    <text evidence="8">The sequence shown here is derived from an EMBL/GenBank/DDBJ whole genome shotgun (WGS) entry which is preliminary data.</text>
</comment>
<dbReference type="AlphaFoldDB" id="A0AAW1Y416"/>
<accession>A0AAW1Y416</accession>
<feature type="transmembrane region" description="Helical" evidence="7">
    <location>
        <begin position="248"/>
        <end position="268"/>
    </location>
</feature>
<dbReference type="InterPro" id="IPR036259">
    <property type="entry name" value="MFS_trans_sf"/>
</dbReference>
<feature type="transmembrane region" description="Helical" evidence="7">
    <location>
        <begin position="59"/>
        <end position="83"/>
    </location>
</feature>
<comment type="subcellular location">
    <subcellularLocation>
        <location evidence="1">Membrane</location>
        <topology evidence="1">Multi-pass membrane protein</topology>
    </subcellularLocation>
</comment>
<feature type="transmembrane region" description="Helical" evidence="7">
    <location>
        <begin position="89"/>
        <end position="108"/>
    </location>
</feature>
<evidence type="ECO:0000256" key="4">
    <source>
        <dbReference type="ARBA" id="ARBA00022989"/>
    </source>
</evidence>
<evidence type="ECO:0000256" key="2">
    <source>
        <dbReference type="ARBA" id="ARBA00005982"/>
    </source>
</evidence>
<dbReference type="GO" id="GO:0022857">
    <property type="term" value="F:transmembrane transporter activity"/>
    <property type="evidence" value="ECO:0007669"/>
    <property type="project" value="InterPro"/>
</dbReference>
<sequence length="298" mass="33788">MRKLFGKVGNWFGNYLFFSKATLCIRGLVLGHSLAYYAVFSILIVYLTEQIWATPNFEIAAAIINVLQGITNIMVIALAYISYTCLGPFKVIVYTTALYILYVSSFFCSKLIRKNWKHATLVRIGCGLVCSVLCCAVAWQVELRRSHKIKTEVKDNNSIISMSVLWLIPQFSLLGVMRGIAVEGLVEFFADRVVEEDGKLMAMYYGCHASDFVFGIAALLTAVSILVLRHTWLDENAYRYRLDKYYRGLTFLGFANLCYYLLVASYLYKKDKHSLSSAADKNEERPTEIPDGEAGERR</sequence>
<keyword evidence="4 7" id="KW-1133">Transmembrane helix</keyword>
<keyword evidence="9" id="KW-1185">Reference proteome</keyword>
<feature type="compositionally biased region" description="Basic and acidic residues" evidence="6">
    <location>
        <begin position="280"/>
        <end position="298"/>
    </location>
</feature>
<dbReference type="InterPro" id="IPR000109">
    <property type="entry name" value="POT_fam"/>
</dbReference>
<reference evidence="8 9" key="1">
    <citation type="journal article" date="2023" name="G3 (Bethesda)">
        <title>A chromosome-length genome assembly and annotation of blackberry (Rubus argutus, cv. 'Hillquist').</title>
        <authorList>
            <person name="Bruna T."/>
            <person name="Aryal R."/>
            <person name="Dudchenko O."/>
            <person name="Sargent D.J."/>
            <person name="Mead D."/>
            <person name="Buti M."/>
            <person name="Cavallini A."/>
            <person name="Hytonen T."/>
            <person name="Andres J."/>
            <person name="Pham M."/>
            <person name="Weisz D."/>
            <person name="Mascagni F."/>
            <person name="Usai G."/>
            <person name="Natali L."/>
            <person name="Bassil N."/>
            <person name="Fernandez G.E."/>
            <person name="Lomsadze A."/>
            <person name="Armour M."/>
            <person name="Olukolu B."/>
            <person name="Poorten T."/>
            <person name="Britton C."/>
            <person name="Davik J."/>
            <person name="Ashrafi H."/>
            <person name="Aiden E.L."/>
            <person name="Borodovsky M."/>
            <person name="Worthington M."/>
        </authorList>
    </citation>
    <scope>NUCLEOTIDE SEQUENCE [LARGE SCALE GENOMIC DNA]</scope>
    <source>
        <strain evidence="8">PI 553951</strain>
    </source>
</reference>